<protein>
    <submittedName>
        <fullName evidence="1">Uncharacterized protein</fullName>
    </submittedName>
</protein>
<evidence type="ECO:0000313" key="2">
    <source>
        <dbReference type="Proteomes" id="UP000838324"/>
    </source>
</evidence>
<reference evidence="1" key="1">
    <citation type="submission" date="2022-01" db="EMBL/GenBank/DDBJ databases">
        <authorList>
            <person name="Criscuolo A."/>
        </authorList>
    </citation>
    <scope>NUCLEOTIDE SEQUENCE</scope>
    <source>
        <strain evidence="1">CIP111892</strain>
    </source>
</reference>
<dbReference type="Proteomes" id="UP000838324">
    <property type="component" value="Unassembled WGS sequence"/>
</dbReference>
<keyword evidence="2" id="KW-1185">Reference proteome</keyword>
<organism evidence="1 2">
    <name type="scientific">Paenibacillus auburnensis</name>
    <dbReference type="NCBI Taxonomy" id="2905649"/>
    <lineage>
        <taxon>Bacteria</taxon>
        <taxon>Bacillati</taxon>
        <taxon>Bacillota</taxon>
        <taxon>Bacilli</taxon>
        <taxon>Bacillales</taxon>
        <taxon>Paenibacillaceae</taxon>
        <taxon>Paenibacillus</taxon>
    </lineage>
</organism>
<name>A0ABM9BUN6_9BACL</name>
<evidence type="ECO:0000313" key="1">
    <source>
        <dbReference type="EMBL" id="CAH1194196.1"/>
    </source>
</evidence>
<comment type="caution">
    <text evidence="1">The sequence shown here is derived from an EMBL/GenBank/DDBJ whole genome shotgun (WGS) entry which is preliminary data.</text>
</comment>
<accession>A0ABM9BUN6</accession>
<dbReference type="EMBL" id="CAKMMG010000001">
    <property type="protein sequence ID" value="CAH1194196.1"/>
    <property type="molecule type" value="Genomic_DNA"/>
</dbReference>
<sequence length="168" mass="17929">MVCLFLSHKCKLGWLYYSHLPEDTYNIATQLKGMIALPTFDNVLVTGNQTIQQDLQVNGNETVQQHLNVNGSETIQGDLQVNGNQTIVNSLVTGADVDAGGSLWSNYRVGSSNQPVLPAGGASLQQVRFYATGAVSQPGLMLKGTDGLDYVLFIDVSSGTPSLAIQLA</sequence>
<proteinExistence type="predicted"/>
<gene>
    <name evidence="1" type="ORF">PAECIP111892_01451</name>
</gene>